<name>A0A7I7PK15_9MYCO</name>
<dbReference type="OrthoDB" id="4735650at2"/>
<organism evidence="2 5">
    <name type="scientific">Mycobacterium noviomagense</name>
    <dbReference type="NCBI Taxonomy" id="459858"/>
    <lineage>
        <taxon>Bacteria</taxon>
        <taxon>Bacillati</taxon>
        <taxon>Actinomycetota</taxon>
        <taxon>Actinomycetes</taxon>
        <taxon>Mycobacteriales</taxon>
        <taxon>Mycobacteriaceae</taxon>
        <taxon>Mycobacterium</taxon>
    </lineage>
</organism>
<dbReference type="EMBL" id="AP022583">
    <property type="protein sequence ID" value="BBY08872.1"/>
    <property type="molecule type" value="Genomic_DNA"/>
</dbReference>
<gene>
    <name evidence="3" type="ORF">BST37_07180</name>
    <name evidence="2" type="ORF">MNVI_41900</name>
</gene>
<feature type="domain" description="STAS" evidence="1">
    <location>
        <begin position="37"/>
        <end position="132"/>
    </location>
</feature>
<dbReference type="Pfam" id="PF01740">
    <property type="entry name" value="STAS"/>
    <property type="match status" value="1"/>
</dbReference>
<accession>A0A7I7PK15</accession>
<evidence type="ECO:0000313" key="3">
    <source>
        <dbReference type="EMBL" id="ORB16324.1"/>
    </source>
</evidence>
<dbReference type="Proteomes" id="UP000466894">
    <property type="component" value="Chromosome"/>
</dbReference>
<dbReference type="KEGG" id="mnv:MNVI_41900"/>
<evidence type="ECO:0000259" key="1">
    <source>
        <dbReference type="PROSITE" id="PS50801"/>
    </source>
</evidence>
<evidence type="ECO:0000313" key="4">
    <source>
        <dbReference type="Proteomes" id="UP000192374"/>
    </source>
</evidence>
<keyword evidence="4" id="KW-1185">Reference proteome</keyword>
<dbReference type="CDD" id="cd07043">
    <property type="entry name" value="STAS_anti-anti-sigma_factors"/>
    <property type="match status" value="1"/>
</dbReference>
<dbReference type="SUPFAM" id="SSF52091">
    <property type="entry name" value="SpoIIaa-like"/>
    <property type="match status" value="1"/>
</dbReference>
<protein>
    <submittedName>
        <fullName evidence="3">STAS domain-containing protein</fullName>
    </submittedName>
    <submittedName>
        <fullName evidence="2">Sulfate transporter</fullName>
    </submittedName>
</protein>
<dbReference type="EMBL" id="MVIC01000008">
    <property type="protein sequence ID" value="ORB16324.1"/>
    <property type="molecule type" value="Genomic_DNA"/>
</dbReference>
<dbReference type="Gene3D" id="3.30.750.24">
    <property type="entry name" value="STAS domain"/>
    <property type="match status" value="1"/>
</dbReference>
<sequence>MTVSTNAVADLTPRHRNPVFDCGAARIRTQCRHLATVVTISGAIDAGNLDHVSEYSRRFILPDNPFVFDLSGVDCFSAQAVSLLHLVDDECFRAGVEWVLVPSRAVLQILRITDEDGAFPVVDSVHEALRHFADVIAMRRRVLLPLLTRTA</sequence>
<reference evidence="2 5" key="2">
    <citation type="journal article" date="2019" name="Emerg. Microbes Infect.">
        <title>Comprehensive subspecies identification of 175 nontuberculous mycobacteria species based on 7547 genomic profiles.</title>
        <authorList>
            <person name="Matsumoto Y."/>
            <person name="Kinjo T."/>
            <person name="Motooka D."/>
            <person name="Nabeya D."/>
            <person name="Jung N."/>
            <person name="Uechi K."/>
            <person name="Horii T."/>
            <person name="Iida T."/>
            <person name="Fujita J."/>
            <person name="Nakamura S."/>
        </authorList>
    </citation>
    <scope>NUCLEOTIDE SEQUENCE [LARGE SCALE GENOMIC DNA]</scope>
    <source>
        <strain evidence="2 5">JCM 16367</strain>
    </source>
</reference>
<dbReference type="InterPro" id="IPR002645">
    <property type="entry name" value="STAS_dom"/>
</dbReference>
<evidence type="ECO:0000313" key="2">
    <source>
        <dbReference type="EMBL" id="BBY08872.1"/>
    </source>
</evidence>
<dbReference type="RefSeq" id="WP_083087004.1">
    <property type="nucleotide sequence ID" value="NZ_AP022583.1"/>
</dbReference>
<reference evidence="2" key="3">
    <citation type="submission" date="2020-02" db="EMBL/GenBank/DDBJ databases">
        <authorList>
            <person name="Matsumoto Y."/>
            <person name="Motooka D."/>
            <person name="Nakamura S."/>
        </authorList>
    </citation>
    <scope>NUCLEOTIDE SEQUENCE</scope>
    <source>
        <strain evidence="2">JCM 16367</strain>
    </source>
</reference>
<dbReference type="InterPro" id="IPR036513">
    <property type="entry name" value="STAS_dom_sf"/>
</dbReference>
<proteinExistence type="predicted"/>
<evidence type="ECO:0000313" key="5">
    <source>
        <dbReference type="Proteomes" id="UP000466894"/>
    </source>
</evidence>
<dbReference type="PROSITE" id="PS50801">
    <property type="entry name" value="STAS"/>
    <property type="match status" value="1"/>
</dbReference>
<dbReference type="AlphaFoldDB" id="A0A7I7PK15"/>
<reference evidence="3 4" key="1">
    <citation type="submission" date="2017-02" db="EMBL/GenBank/DDBJ databases">
        <title>The new phylogeny of genus Mycobacterium.</title>
        <authorList>
            <person name="Tortoli E."/>
            <person name="Trovato A."/>
            <person name="Cirillo D.M."/>
        </authorList>
    </citation>
    <scope>NUCLEOTIDE SEQUENCE [LARGE SCALE GENOMIC DNA]</scope>
    <source>
        <strain evidence="3 4">DSM 45145</strain>
    </source>
</reference>
<dbReference type="Proteomes" id="UP000192374">
    <property type="component" value="Unassembled WGS sequence"/>
</dbReference>